<dbReference type="HAMAP" id="MF_00206">
    <property type="entry name" value="Lipoyl_synth"/>
    <property type="match status" value="1"/>
</dbReference>
<sequence>TGKKKTVTRLPEWLKTPIPAGNANFAAIKKDLRDLKLSTVCEEARCPNIGECWGGDDKNAATATIMLMGDTCTRGCRFCSVKTSRAPPPLDPHEPEHTAEALARWGLGYVVLTSVDRDDLVDGGARHFAETIMKIKAKKPGMLVEALTGDFWGNLDMVKIVAESGLDVYAHNVETVEALTPFVRDRRATFQQSLGGKYYERSKPHYEEYPVAAFVSARTFGAKGDGSTDDTAALNKLFAHTAASGLIAFVDAGAYYVTDTVFIPAGARIVGEALSSTILGGGPRYSDMNKPHPVVQVANAGDKGSIEWSDMILSTRGPAPGAKILEYNLHSVAGEASGMWDVHIRVGGFAGTDLLLEQCPTYPNRTVAIEPSCFAAWGSMHITRPAAGLLMENCWVWVADHDLEDPSYRQITIFAGRGVLVESDEGRLWFHASSSEHHVLYQYLFHRTRDVYMGQIQTETPYFQPNPPATVPFPPARAYHDPDFAKECAAGAHPAADPRVPCAMAWGLRIEASRDIKIYGAGLYSFFNDYSTACCQIGAGARCQQRIFDIGGSHGGCVYGNATASGVVGSSTGVEVYNLNIVGTRAMITRNGRDIASYDDNIAGFTAGIGVYKHDE</sequence>
<dbReference type="Pfam" id="PF16881">
    <property type="entry name" value="LIAS_N"/>
    <property type="match status" value="1"/>
</dbReference>
<keyword evidence="10" id="KW-1185">Reference proteome</keyword>
<dbReference type="GO" id="GO:0051539">
    <property type="term" value="F:4 iron, 4 sulfur cluster binding"/>
    <property type="evidence" value="ECO:0007669"/>
    <property type="project" value="UniProtKB-KW"/>
</dbReference>
<dbReference type="Gene3D" id="2.160.20.10">
    <property type="entry name" value="Single-stranded right-handed beta-helix, Pectin lyase-like"/>
    <property type="match status" value="1"/>
</dbReference>
<dbReference type="EMBL" id="CVQH01005858">
    <property type="protein sequence ID" value="CRK14766.1"/>
    <property type="molecule type" value="Genomic_DNA"/>
</dbReference>
<dbReference type="GO" id="GO:0005739">
    <property type="term" value="C:mitochondrion"/>
    <property type="evidence" value="ECO:0007669"/>
    <property type="project" value="UniProtKB-SubCell"/>
</dbReference>
<dbReference type="SMR" id="A0A0G4KYK6"/>
<evidence type="ECO:0000313" key="9">
    <source>
        <dbReference type="EMBL" id="CRK14766.1"/>
    </source>
</evidence>
<evidence type="ECO:0000256" key="2">
    <source>
        <dbReference type="ARBA" id="ARBA00004173"/>
    </source>
</evidence>
<dbReference type="InterPro" id="IPR013785">
    <property type="entry name" value="Aldolase_TIM"/>
</dbReference>
<dbReference type="NCBIfam" id="NF004019">
    <property type="entry name" value="PRK05481.1"/>
    <property type="match status" value="1"/>
</dbReference>
<dbReference type="InterPro" id="IPR058240">
    <property type="entry name" value="rSAM_sf"/>
</dbReference>
<reference evidence="9 10" key="1">
    <citation type="submission" date="2015-05" db="EMBL/GenBank/DDBJ databases">
        <authorList>
            <person name="Wang D.B."/>
            <person name="Wang M."/>
        </authorList>
    </citation>
    <scope>NUCLEOTIDE SEQUENCE [LARGE SCALE GENOMIC DNA]</scope>
    <source>
        <strain evidence="9">VL1</strain>
    </source>
</reference>
<gene>
    <name evidence="9" type="ORF">BN1708_017315</name>
</gene>
<dbReference type="InterPro" id="IPR024535">
    <property type="entry name" value="RHGA/B-epi-like_pectate_lyase"/>
</dbReference>
<dbReference type="Gene3D" id="3.20.20.70">
    <property type="entry name" value="Aldolase class I"/>
    <property type="match status" value="1"/>
</dbReference>
<evidence type="ECO:0000256" key="4">
    <source>
        <dbReference type="ARBA" id="ARBA00022691"/>
    </source>
</evidence>
<dbReference type="InterPro" id="IPR003698">
    <property type="entry name" value="Lipoyl_synth"/>
</dbReference>
<keyword evidence="3" id="KW-0004">4Fe-4S</keyword>
<name>A0A0G4KYK6_VERLO</name>
<feature type="non-terminal residue" evidence="9">
    <location>
        <position position="1"/>
    </location>
</feature>
<dbReference type="PANTHER" id="PTHR10949:SF0">
    <property type="entry name" value="LIPOYL SYNTHASE, MITOCHONDRIAL"/>
    <property type="match status" value="1"/>
</dbReference>
<dbReference type="GO" id="GO:0016992">
    <property type="term" value="F:lipoate synthase activity"/>
    <property type="evidence" value="ECO:0007669"/>
    <property type="project" value="InterPro"/>
</dbReference>
<evidence type="ECO:0000256" key="5">
    <source>
        <dbReference type="ARBA" id="ARBA00022723"/>
    </source>
</evidence>
<dbReference type="Pfam" id="PF12708">
    <property type="entry name" value="Pect-lyase_RHGA_epim"/>
    <property type="match status" value="1"/>
</dbReference>
<organism evidence="9 10">
    <name type="scientific">Verticillium longisporum</name>
    <name type="common">Verticillium dahliae var. longisporum</name>
    <dbReference type="NCBI Taxonomy" id="100787"/>
    <lineage>
        <taxon>Eukaryota</taxon>
        <taxon>Fungi</taxon>
        <taxon>Dikarya</taxon>
        <taxon>Ascomycota</taxon>
        <taxon>Pezizomycotina</taxon>
        <taxon>Sordariomycetes</taxon>
        <taxon>Hypocreomycetidae</taxon>
        <taxon>Glomerellales</taxon>
        <taxon>Plectosphaerellaceae</taxon>
        <taxon>Verticillium</taxon>
    </lineage>
</organism>
<keyword evidence="7" id="KW-0411">Iron-sulfur</keyword>
<dbReference type="Proteomes" id="UP000044602">
    <property type="component" value="Unassembled WGS sequence"/>
</dbReference>
<comment type="cofactor">
    <cofactor evidence="1">
        <name>[4Fe-4S] cluster</name>
        <dbReference type="ChEBI" id="CHEBI:49883"/>
    </cofactor>
</comment>
<dbReference type="InterPro" id="IPR007197">
    <property type="entry name" value="rSAM"/>
</dbReference>
<evidence type="ECO:0000256" key="7">
    <source>
        <dbReference type="ARBA" id="ARBA00023014"/>
    </source>
</evidence>
<keyword evidence="6" id="KW-0408">Iron</keyword>
<evidence type="ECO:0000256" key="6">
    <source>
        <dbReference type="ARBA" id="ARBA00023004"/>
    </source>
</evidence>
<evidence type="ECO:0000313" key="10">
    <source>
        <dbReference type="Proteomes" id="UP000044602"/>
    </source>
</evidence>
<dbReference type="PROSITE" id="PS51918">
    <property type="entry name" value="RADICAL_SAM"/>
    <property type="match status" value="1"/>
</dbReference>
<evidence type="ECO:0000259" key="8">
    <source>
        <dbReference type="PROSITE" id="PS51918"/>
    </source>
</evidence>
<protein>
    <recommendedName>
        <fullName evidence="8">Radical SAM core domain-containing protein</fullName>
    </recommendedName>
</protein>
<dbReference type="AlphaFoldDB" id="A0A0G4KYK6"/>
<dbReference type="InterPro" id="IPR012334">
    <property type="entry name" value="Pectin_lyas_fold"/>
</dbReference>
<dbReference type="GO" id="GO:0046872">
    <property type="term" value="F:metal ion binding"/>
    <property type="evidence" value="ECO:0007669"/>
    <property type="project" value="UniProtKB-KW"/>
</dbReference>
<evidence type="ECO:0000256" key="1">
    <source>
        <dbReference type="ARBA" id="ARBA00001966"/>
    </source>
</evidence>
<dbReference type="PANTHER" id="PTHR10949">
    <property type="entry name" value="LIPOYL SYNTHASE"/>
    <property type="match status" value="1"/>
</dbReference>
<dbReference type="SUPFAM" id="SSF51126">
    <property type="entry name" value="Pectin lyase-like"/>
    <property type="match status" value="1"/>
</dbReference>
<keyword evidence="5" id="KW-0479">Metal-binding</keyword>
<proteinExistence type="inferred from homology"/>
<dbReference type="SUPFAM" id="SSF102114">
    <property type="entry name" value="Radical SAM enzymes"/>
    <property type="match status" value="1"/>
</dbReference>
<dbReference type="SFLD" id="SFLDS00029">
    <property type="entry name" value="Radical_SAM"/>
    <property type="match status" value="1"/>
</dbReference>
<dbReference type="Pfam" id="PF04055">
    <property type="entry name" value="Radical_SAM"/>
    <property type="match status" value="1"/>
</dbReference>
<dbReference type="InterPro" id="IPR031691">
    <property type="entry name" value="LIAS_N"/>
</dbReference>
<keyword evidence="4" id="KW-0949">S-adenosyl-L-methionine</keyword>
<evidence type="ECO:0000256" key="3">
    <source>
        <dbReference type="ARBA" id="ARBA00022485"/>
    </source>
</evidence>
<dbReference type="CDD" id="cd01335">
    <property type="entry name" value="Radical_SAM"/>
    <property type="match status" value="1"/>
</dbReference>
<dbReference type="STRING" id="100787.A0A0G4KYK6"/>
<comment type="subcellular location">
    <subcellularLocation>
        <location evidence="2">Mitochondrion</location>
    </subcellularLocation>
</comment>
<dbReference type="InterPro" id="IPR011050">
    <property type="entry name" value="Pectin_lyase_fold/virulence"/>
</dbReference>
<feature type="domain" description="Radical SAM core" evidence="8">
    <location>
        <begin position="55"/>
        <end position="284"/>
    </location>
</feature>
<accession>A0A0G4KYK6</accession>